<dbReference type="EMBL" id="JAHJDP010000118">
    <property type="protein sequence ID" value="MBU2693242.1"/>
    <property type="molecule type" value="Genomic_DNA"/>
</dbReference>
<organism evidence="2 3">
    <name type="scientific">Eiseniibacteriota bacterium</name>
    <dbReference type="NCBI Taxonomy" id="2212470"/>
    <lineage>
        <taxon>Bacteria</taxon>
        <taxon>Candidatus Eiseniibacteriota</taxon>
    </lineage>
</organism>
<feature type="domain" description="DUF2087" evidence="1">
    <location>
        <begin position="24"/>
        <end position="95"/>
    </location>
</feature>
<comment type="caution">
    <text evidence="2">The sequence shown here is derived from an EMBL/GenBank/DDBJ whole genome shotgun (WGS) entry which is preliminary data.</text>
</comment>
<reference evidence="2" key="1">
    <citation type="submission" date="2021-05" db="EMBL/GenBank/DDBJ databases">
        <title>Energy efficiency and biological interactions define the core microbiome of deep oligotrophic groundwater.</title>
        <authorList>
            <person name="Mehrshad M."/>
            <person name="Lopez-Fernandez M."/>
            <person name="Bell E."/>
            <person name="Bernier-Latmani R."/>
            <person name="Bertilsson S."/>
            <person name="Dopson M."/>
        </authorList>
    </citation>
    <scope>NUCLEOTIDE SEQUENCE</scope>
    <source>
        <strain evidence="2">Modern_marine.mb.64</strain>
    </source>
</reference>
<name>A0A948S0V5_UNCEI</name>
<dbReference type="Pfam" id="PF09860">
    <property type="entry name" value="DUF2087"/>
    <property type="match status" value="1"/>
</dbReference>
<proteinExistence type="predicted"/>
<sequence length="132" mass="14945">MTLITKNEFIKCLVQYCLKSGQKGLPRRQRDKHILLKSASLLFDSYKIYSEAEVNSLLRLWIAAVAIRLEIDHVTLRSELVAEGYLERDDAGFVYTIGLPDMIAVGYDKAVDSINILWAVIELLQTMARNAA</sequence>
<evidence type="ECO:0000259" key="1">
    <source>
        <dbReference type="Pfam" id="PF09860"/>
    </source>
</evidence>
<dbReference type="InterPro" id="IPR018656">
    <property type="entry name" value="DUF2087"/>
</dbReference>
<evidence type="ECO:0000313" key="3">
    <source>
        <dbReference type="Proteomes" id="UP000777784"/>
    </source>
</evidence>
<dbReference type="Proteomes" id="UP000777784">
    <property type="component" value="Unassembled WGS sequence"/>
</dbReference>
<gene>
    <name evidence="2" type="ORF">KJ970_20180</name>
</gene>
<accession>A0A948S0V5</accession>
<protein>
    <submittedName>
        <fullName evidence="2">DUF2087 domain-containing protein</fullName>
    </submittedName>
</protein>
<dbReference type="AlphaFoldDB" id="A0A948S0V5"/>
<evidence type="ECO:0000313" key="2">
    <source>
        <dbReference type="EMBL" id="MBU2693242.1"/>
    </source>
</evidence>